<reference evidence="1 2" key="1">
    <citation type="journal article" date="2019" name="Front. Microbiol.">
        <title>Ammonia Oxidation by the Arctic Terrestrial Thaumarchaeote Candidatus Nitrosocosmicus arcticus Is Stimulated by Increasing Temperatures.</title>
        <authorList>
            <person name="Alves R.J.E."/>
            <person name="Kerou M."/>
            <person name="Zappe A."/>
            <person name="Bittner R."/>
            <person name="Abby S.S."/>
            <person name="Schmidt H.A."/>
            <person name="Pfeifer K."/>
            <person name="Schleper C."/>
        </authorList>
    </citation>
    <scope>NUCLEOTIDE SEQUENCE [LARGE SCALE GENOMIC DNA]</scope>
    <source>
        <strain evidence="1 2">Kfb</strain>
    </source>
</reference>
<keyword evidence="2" id="KW-1185">Reference proteome</keyword>
<protein>
    <submittedName>
        <fullName evidence="1">Uncharacterized protein</fullName>
    </submittedName>
</protein>
<comment type="caution">
    <text evidence="1">The sequence shown here is derived from an EMBL/GenBank/DDBJ whole genome shotgun (WGS) entry which is preliminary data.</text>
</comment>
<dbReference type="AlphaFoldDB" id="A0A557SSQ6"/>
<accession>A0A557SSQ6</accession>
<name>A0A557SSQ6_9ARCH</name>
<dbReference type="EMBL" id="VOAH01000014">
    <property type="protein sequence ID" value="TVP39622.1"/>
    <property type="molecule type" value="Genomic_DNA"/>
</dbReference>
<dbReference type="Proteomes" id="UP000315289">
    <property type="component" value="Unassembled WGS sequence"/>
</dbReference>
<evidence type="ECO:0000313" key="1">
    <source>
        <dbReference type="EMBL" id="TVP39622.1"/>
    </source>
</evidence>
<proteinExistence type="predicted"/>
<evidence type="ECO:0000313" key="2">
    <source>
        <dbReference type="Proteomes" id="UP000315289"/>
    </source>
</evidence>
<organism evidence="1 2">
    <name type="scientific">Candidatus Nitrosocosmicus arcticus</name>
    <dbReference type="NCBI Taxonomy" id="2035267"/>
    <lineage>
        <taxon>Archaea</taxon>
        <taxon>Nitrososphaerota</taxon>
        <taxon>Nitrososphaeria</taxon>
        <taxon>Nitrososphaerales</taxon>
        <taxon>Nitrososphaeraceae</taxon>
        <taxon>Candidatus Nitrosocosmicus</taxon>
    </lineage>
</organism>
<sequence length="49" mass="5738">MNLLAVYSFMRIKLIKNRIASVNNSKFTIIRLAIFIIHKRILVCEFLDG</sequence>
<gene>
    <name evidence="1" type="ORF">NARC_140077</name>
</gene>